<dbReference type="EMBL" id="CM055106">
    <property type="protein sequence ID" value="KAJ7528954.1"/>
    <property type="molecule type" value="Genomic_DNA"/>
</dbReference>
<dbReference type="Proteomes" id="UP001162992">
    <property type="component" value="Chromosome 15"/>
</dbReference>
<comment type="caution">
    <text evidence="1">The sequence shown here is derived from an EMBL/GenBank/DDBJ whole genome shotgun (WGS) entry which is preliminary data.</text>
</comment>
<organism evidence="1 2">
    <name type="scientific">Diphasiastrum complanatum</name>
    <name type="common">Issler's clubmoss</name>
    <name type="synonym">Lycopodium complanatum</name>
    <dbReference type="NCBI Taxonomy" id="34168"/>
    <lineage>
        <taxon>Eukaryota</taxon>
        <taxon>Viridiplantae</taxon>
        <taxon>Streptophyta</taxon>
        <taxon>Embryophyta</taxon>
        <taxon>Tracheophyta</taxon>
        <taxon>Lycopodiopsida</taxon>
        <taxon>Lycopodiales</taxon>
        <taxon>Lycopodiaceae</taxon>
        <taxon>Lycopodioideae</taxon>
        <taxon>Diphasiastrum</taxon>
    </lineage>
</organism>
<protein>
    <submittedName>
        <fullName evidence="1">Uncharacterized protein</fullName>
    </submittedName>
</protein>
<gene>
    <name evidence="1" type="ORF">O6H91_15G026900</name>
</gene>
<evidence type="ECO:0000313" key="1">
    <source>
        <dbReference type="EMBL" id="KAJ7528954.1"/>
    </source>
</evidence>
<sequence length="51" mass="5615">MACRRAAPRSQYNPRSVKSNRGFWKGCLAALCCCCLLDECCCDPTVVVVES</sequence>
<accession>A0ACC2BHL5</accession>
<keyword evidence="2" id="KW-1185">Reference proteome</keyword>
<name>A0ACC2BHL5_DIPCM</name>
<evidence type="ECO:0000313" key="2">
    <source>
        <dbReference type="Proteomes" id="UP001162992"/>
    </source>
</evidence>
<proteinExistence type="predicted"/>
<reference evidence="2" key="1">
    <citation type="journal article" date="2024" name="Proc. Natl. Acad. Sci. U.S.A.">
        <title>Extraordinary preservation of gene collinearity over three hundred million years revealed in homosporous lycophytes.</title>
        <authorList>
            <person name="Li C."/>
            <person name="Wickell D."/>
            <person name="Kuo L.Y."/>
            <person name="Chen X."/>
            <person name="Nie B."/>
            <person name="Liao X."/>
            <person name="Peng D."/>
            <person name="Ji J."/>
            <person name="Jenkins J."/>
            <person name="Williams M."/>
            <person name="Shu S."/>
            <person name="Plott C."/>
            <person name="Barry K."/>
            <person name="Rajasekar S."/>
            <person name="Grimwood J."/>
            <person name="Han X."/>
            <person name="Sun S."/>
            <person name="Hou Z."/>
            <person name="He W."/>
            <person name="Dai G."/>
            <person name="Sun C."/>
            <person name="Schmutz J."/>
            <person name="Leebens-Mack J.H."/>
            <person name="Li F.W."/>
            <person name="Wang L."/>
        </authorList>
    </citation>
    <scope>NUCLEOTIDE SEQUENCE [LARGE SCALE GENOMIC DNA]</scope>
    <source>
        <strain evidence="2">cv. PW_Plant_1</strain>
    </source>
</reference>